<protein>
    <recommendedName>
        <fullName evidence="6">Endoplasmic reticulum transmembrane protein</fullName>
    </recommendedName>
</protein>
<name>A0ABR1CQC0_NECAM</name>
<feature type="signal peptide" evidence="3">
    <location>
        <begin position="1"/>
        <end position="17"/>
    </location>
</feature>
<feature type="transmembrane region" description="Helical" evidence="2">
    <location>
        <begin position="63"/>
        <end position="82"/>
    </location>
</feature>
<evidence type="ECO:0000313" key="4">
    <source>
        <dbReference type="EMBL" id="KAK6739878.1"/>
    </source>
</evidence>
<evidence type="ECO:0008006" key="6">
    <source>
        <dbReference type="Google" id="ProtNLM"/>
    </source>
</evidence>
<keyword evidence="2" id="KW-1133">Transmembrane helix</keyword>
<dbReference type="Proteomes" id="UP001303046">
    <property type="component" value="Unassembled WGS sequence"/>
</dbReference>
<gene>
    <name evidence="4" type="primary">Necator_chrIII.g9163</name>
    <name evidence="4" type="ORF">RB195_008398</name>
</gene>
<evidence type="ECO:0000256" key="1">
    <source>
        <dbReference type="SAM" id="Coils"/>
    </source>
</evidence>
<keyword evidence="2" id="KW-0472">Membrane</keyword>
<evidence type="ECO:0000256" key="2">
    <source>
        <dbReference type="SAM" id="Phobius"/>
    </source>
</evidence>
<comment type="caution">
    <text evidence="4">The sequence shown here is derived from an EMBL/GenBank/DDBJ whole genome shotgun (WGS) entry which is preliminary data.</text>
</comment>
<keyword evidence="5" id="KW-1185">Reference proteome</keyword>
<keyword evidence="2" id="KW-0812">Transmembrane</keyword>
<accession>A0ABR1CQC0</accession>
<feature type="chain" id="PRO_5045129190" description="Endoplasmic reticulum transmembrane protein" evidence="3">
    <location>
        <begin position="18"/>
        <end position="233"/>
    </location>
</feature>
<reference evidence="4 5" key="1">
    <citation type="submission" date="2023-08" db="EMBL/GenBank/DDBJ databases">
        <title>A Necator americanus chromosomal reference genome.</title>
        <authorList>
            <person name="Ilik V."/>
            <person name="Petrzelkova K.J."/>
            <person name="Pardy F."/>
            <person name="Fuh T."/>
            <person name="Niatou-Singa F.S."/>
            <person name="Gouil Q."/>
            <person name="Baker L."/>
            <person name="Ritchie M.E."/>
            <person name="Jex A.R."/>
            <person name="Gazzola D."/>
            <person name="Li H."/>
            <person name="Toshio Fujiwara R."/>
            <person name="Zhan B."/>
            <person name="Aroian R.V."/>
            <person name="Pafco B."/>
            <person name="Schwarz E.M."/>
        </authorList>
    </citation>
    <scope>NUCLEOTIDE SEQUENCE [LARGE SCALE GENOMIC DNA]</scope>
    <source>
        <strain evidence="4 5">Aroian</strain>
        <tissue evidence="4">Whole animal</tissue>
    </source>
</reference>
<keyword evidence="3" id="KW-0732">Signal</keyword>
<dbReference type="EMBL" id="JAVFWL010000003">
    <property type="protein sequence ID" value="KAK6739878.1"/>
    <property type="molecule type" value="Genomic_DNA"/>
</dbReference>
<keyword evidence="1" id="KW-0175">Coiled coil</keyword>
<evidence type="ECO:0000313" key="5">
    <source>
        <dbReference type="Proteomes" id="UP001303046"/>
    </source>
</evidence>
<organism evidence="4 5">
    <name type="scientific">Necator americanus</name>
    <name type="common">Human hookworm</name>
    <dbReference type="NCBI Taxonomy" id="51031"/>
    <lineage>
        <taxon>Eukaryota</taxon>
        <taxon>Metazoa</taxon>
        <taxon>Ecdysozoa</taxon>
        <taxon>Nematoda</taxon>
        <taxon>Chromadorea</taxon>
        <taxon>Rhabditida</taxon>
        <taxon>Rhabditina</taxon>
        <taxon>Rhabditomorpha</taxon>
        <taxon>Strongyloidea</taxon>
        <taxon>Ancylostomatidae</taxon>
        <taxon>Bunostominae</taxon>
        <taxon>Necator</taxon>
    </lineage>
</organism>
<proteinExistence type="predicted"/>
<dbReference type="Gene3D" id="1.10.287.1490">
    <property type="match status" value="1"/>
</dbReference>
<sequence>MSHNKFLNLIGVVFTQASFLSDSYSVIEQTAALNRLKSCLLEVKRLQKRSREGMARTASSPNIFPFLAGCLALNSLMLWLIYRWIRNREEVAALTSAETDQNNARASQEINTALKDLMVLYEELQVNVQEMKDDLAILRKEKRDFQEEIRALEQKANEQDEKLNNVRVSLESELKNTKDNLSAQLGRVIVFHDEIQEHKKRIADLEAKLAKYSEEIATLQHRENGPAEDIPLL</sequence>
<evidence type="ECO:0000256" key="3">
    <source>
        <dbReference type="SAM" id="SignalP"/>
    </source>
</evidence>
<feature type="coiled-coil region" evidence="1">
    <location>
        <begin position="114"/>
        <end position="222"/>
    </location>
</feature>